<dbReference type="RefSeq" id="WP_209646191.1">
    <property type="nucleotide sequence ID" value="NZ_JAGINW010000001.1"/>
</dbReference>
<feature type="domain" description="Pyridoxamine 5'-phosphate oxidase N-terminal" evidence="1">
    <location>
        <begin position="39"/>
        <end position="118"/>
    </location>
</feature>
<dbReference type="EMBL" id="JAGINW010000001">
    <property type="protein sequence ID" value="MBP2329390.1"/>
    <property type="molecule type" value="Genomic_DNA"/>
</dbReference>
<proteinExistence type="predicted"/>
<evidence type="ECO:0000259" key="1">
    <source>
        <dbReference type="Pfam" id="PF01243"/>
    </source>
</evidence>
<sequence length="163" mass="18002">MHETPEDLRRTQALIDDSHGRAGAHLRSIMSDPSRISAEELSGLLTGVQVLNVATVTAAGQPRVAPVDGLFYRGQFWFGSSHDSVRFRHLRRRPAISATHTRGEALAVIVHGTAHEVDLGSAAGGPFRDYCLEVYGQDWYSWGAPAAYARIDAEKMFTFRSRH</sequence>
<reference evidence="2 3" key="1">
    <citation type="submission" date="2021-03" db="EMBL/GenBank/DDBJ databases">
        <title>Sequencing the genomes of 1000 actinobacteria strains.</title>
        <authorList>
            <person name="Klenk H.-P."/>
        </authorList>
    </citation>
    <scope>NUCLEOTIDE SEQUENCE [LARGE SCALE GENOMIC DNA]</scope>
    <source>
        <strain evidence="2 3">DSM 46670</strain>
    </source>
</reference>
<dbReference type="Gene3D" id="2.30.110.10">
    <property type="entry name" value="Electron Transport, Fmn-binding Protein, Chain A"/>
    <property type="match status" value="1"/>
</dbReference>
<name>A0ABS4TZQ0_9PSEU</name>
<protein>
    <recommendedName>
        <fullName evidence="1">Pyridoxamine 5'-phosphate oxidase N-terminal domain-containing protein</fullName>
    </recommendedName>
</protein>
<keyword evidence="3" id="KW-1185">Reference proteome</keyword>
<evidence type="ECO:0000313" key="2">
    <source>
        <dbReference type="EMBL" id="MBP2329390.1"/>
    </source>
</evidence>
<dbReference type="SUPFAM" id="SSF50475">
    <property type="entry name" value="FMN-binding split barrel"/>
    <property type="match status" value="1"/>
</dbReference>
<organism evidence="2 3">
    <name type="scientific">Kibdelosporangium banguiense</name>
    <dbReference type="NCBI Taxonomy" id="1365924"/>
    <lineage>
        <taxon>Bacteria</taxon>
        <taxon>Bacillati</taxon>
        <taxon>Actinomycetota</taxon>
        <taxon>Actinomycetes</taxon>
        <taxon>Pseudonocardiales</taxon>
        <taxon>Pseudonocardiaceae</taxon>
        <taxon>Kibdelosporangium</taxon>
    </lineage>
</organism>
<dbReference type="Pfam" id="PF01243">
    <property type="entry name" value="PNPOx_N"/>
    <property type="match status" value="1"/>
</dbReference>
<comment type="caution">
    <text evidence="2">The sequence shown here is derived from an EMBL/GenBank/DDBJ whole genome shotgun (WGS) entry which is preliminary data.</text>
</comment>
<evidence type="ECO:0000313" key="3">
    <source>
        <dbReference type="Proteomes" id="UP001519332"/>
    </source>
</evidence>
<dbReference type="InterPro" id="IPR012349">
    <property type="entry name" value="Split_barrel_FMN-bd"/>
</dbReference>
<gene>
    <name evidence="2" type="ORF">JOF56_009775</name>
</gene>
<dbReference type="InterPro" id="IPR011576">
    <property type="entry name" value="Pyridox_Oxase_N"/>
</dbReference>
<accession>A0ABS4TZQ0</accession>
<dbReference type="Proteomes" id="UP001519332">
    <property type="component" value="Unassembled WGS sequence"/>
</dbReference>